<accession>A0A1R3JV60</accession>
<gene>
    <name evidence="1" type="ORF">COLO4_13731</name>
</gene>
<reference evidence="2" key="1">
    <citation type="submission" date="2013-09" db="EMBL/GenBank/DDBJ databases">
        <title>Corchorus olitorius genome sequencing.</title>
        <authorList>
            <person name="Alam M."/>
            <person name="Haque M.S."/>
            <person name="Islam M.S."/>
            <person name="Emdad E.M."/>
            <person name="Islam M.M."/>
            <person name="Ahmed B."/>
            <person name="Halim A."/>
            <person name="Hossen Q.M.M."/>
            <person name="Hossain M.Z."/>
            <person name="Ahmed R."/>
            <person name="Khan M.M."/>
            <person name="Islam R."/>
            <person name="Rashid M.M."/>
            <person name="Khan S.A."/>
            <person name="Rahman M.S."/>
            <person name="Alam M."/>
            <person name="Yahiya A.S."/>
            <person name="Khan M.S."/>
            <person name="Azam M.S."/>
            <person name="Haque T."/>
            <person name="Lashkar M.Z.H."/>
            <person name="Akhand A.I."/>
            <person name="Morshed G."/>
            <person name="Roy S."/>
            <person name="Uddin K.S."/>
            <person name="Rabeya T."/>
            <person name="Hossain A.S."/>
            <person name="Chowdhury A."/>
            <person name="Snigdha A.R."/>
            <person name="Mortoza M.S."/>
            <person name="Matin S.A."/>
            <person name="Hoque S.M.E."/>
            <person name="Islam M.K."/>
            <person name="Roy D.K."/>
            <person name="Haider R."/>
            <person name="Moosa M.M."/>
            <person name="Elias S.M."/>
            <person name="Hasan A.M."/>
            <person name="Jahan S."/>
            <person name="Shafiuddin M."/>
            <person name="Mahmood N."/>
            <person name="Shommy N.S."/>
        </authorList>
    </citation>
    <scope>NUCLEOTIDE SEQUENCE [LARGE SCALE GENOMIC DNA]</scope>
    <source>
        <strain evidence="2">cv. O-4</strain>
    </source>
</reference>
<dbReference type="EMBL" id="AWUE01015263">
    <property type="protein sequence ID" value="OMO98745.1"/>
    <property type="molecule type" value="Genomic_DNA"/>
</dbReference>
<proteinExistence type="predicted"/>
<organism evidence="1 2">
    <name type="scientific">Corchorus olitorius</name>
    <dbReference type="NCBI Taxonomy" id="93759"/>
    <lineage>
        <taxon>Eukaryota</taxon>
        <taxon>Viridiplantae</taxon>
        <taxon>Streptophyta</taxon>
        <taxon>Embryophyta</taxon>
        <taxon>Tracheophyta</taxon>
        <taxon>Spermatophyta</taxon>
        <taxon>Magnoliopsida</taxon>
        <taxon>eudicotyledons</taxon>
        <taxon>Gunneridae</taxon>
        <taxon>Pentapetalae</taxon>
        <taxon>rosids</taxon>
        <taxon>malvids</taxon>
        <taxon>Malvales</taxon>
        <taxon>Malvaceae</taxon>
        <taxon>Grewioideae</taxon>
        <taxon>Apeibeae</taxon>
        <taxon>Corchorus</taxon>
    </lineage>
</organism>
<evidence type="ECO:0000313" key="2">
    <source>
        <dbReference type="Proteomes" id="UP000187203"/>
    </source>
</evidence>
<sequence length="47" mass="5422">MSRIFAEAQSDPCNASNPAMMRDFFTAGETQHFHQSSCLIQLMRRRC</sequence>
<name>A0A1R3JV60_9ROSI</name>
<keyword evidence="2" id="KW-1185">Reference proteome</keyword>
<dbReference type="Proteomes" id="UP000187203">
    <property type="component" value="Unassembled WGS sequence"/>
</dbReference>
<evidence type="ECO:0000313" key="1">
    <source>
        <dbReference type="EMBL" id="OMO98745.1"/>
    </source>
</evidence>
<protein>
    <submittedName>
        <fullName evidence="1">Formin-like protein 20-like protein</fullName>
    </submittedName>
</protein>
<dbReference type="AlphaFoldDB" id="A0A1R3JV60"/>
<comment type="caution">
    <text evidence="1">The sequence shown here is derived from an EMBL/GenBank/DDBJ whole genome shotgun (WGS) entry which is preliminary data.</text>
</comment>